<gene>
    <name evidence="1" type="ORF">DAPPUDRAFT_109501</name>
</gene>
<proteinExistence type="predicted"/>
<dbReference type="PANTHER" id="PTHR46704">
    <property type="entry name" value="CXC DOMAIN-CONTAINING PROTEIN-RELATED"/>
    <property type="match status" value="1"/>
</dbReference>
<dbReference type="KEGG" id="dpx:DAPPUDRAFT_109501"/>
<dbReference type="InParanoid" id="E9H3A6"/>
<accession>E9H3A6</accession>
<dbReference type="AlphaFoldDB" id="E9H3A6"/>
<dbReference type="HOGENOM" id="CLU_903887_0_0_1"/>
<keyword evidence="2" id="KW-1185">Reference proteome</keyword>
<evidence type="ECO:0000313" key="2">
    <source>
        <dbReference type="Proteomes" id="UP000000305"/>
    </source>
</evidence>
<protein>
    <submittedName>
        <fullName evidence="1">Uncharacterized protein</fullName>
    </submittedName>
</protein>
<evidence type="ECO:0000313" key="1">
    <source>
        <dbReference type="EMBL" id="EFX73729.1"/>
    </source>
</evidence>
<dbReference type="PANTHER" id="PTHR46704:SF9">
    <property type="entry name" value="BHLH DOMAIN-CONTAINING PROTEIN"/>
    <property type="match status" value="1"/>
</dbReference>
<dbReference type="PhylomeDB" id="E9H3A6"/>
<reference evidence="1 2" key="1">
    <citation type="journal article" date="2011" name="Science">
        <title>The ecoresponsive genome of Daphnia pulex.</title>
        <authorList>
            <person name="Colbourne J.K."/>
            <person name="Pfrender M.E."/>
            <person name="Gilbert D."/>
            <person name="Thomas W.K."/>
            <person name="Tucker A."/>
            <person name="Oakley T.H."/>
            <person name="Tokishita S."/>
            <person name="Aerts A."/>
            <person name="Arnold G.J."/>
            <person name="Basu M.K."/>
            <person name="Bauer D.J."/>
            <person name="Caceres C.E."/>
            <person name="Carmel L."/>
            <person name="Casola C."/>
            <person name="Choi J.H."/>
            <person name="Detter J.C."/>
            <person name="Dong Q."/>
            <person name="Dusheyko S."/>
            <person name="Eads B.D."/>
            <person name="Frohlich T."/>
            <person name="Geiler-Samerotte K.A."/>
            <person name="Gerlach D."/>
            <person name="Hatcher P."/>
            <person name="Jogdeo S."/>
            <person name="Krijgsveld J."/>
            <person name="Kriventseva E.V."/>
            <person name="Kultz D."/>
            <person name="Laforsch C."/>
            <person name="Lindquist E."/>
            <person name="Lopez J."/>
            <person name="Manak J.R."/>
            <person name="Muller J."/>
            <person name="Pangilinan J."/>
            <person name="Patwardhan R.P."/>
            <person name="Pitluck S."/>
            <person name="Pritham E.J."/>
            <person name="Rechtsteiner A."/>
            <person name="Rho M."/>
            <person name="Rogozin I.B."/>
            <person name="Sakarya O."/>
            <person name="Salamov A."/>
            <person name="Schaack S."/>
            <person name="Shapiro H."/>
            <person name="Shiga Y."/>
            <person name="Skalitzky C."/>
            <person name="Smith Z."/>
            <person name="Souvorov A."/>
            <person name="Sung W."/>
            <person name="Tang Z."/>
            <person name="Tsuchiya D."/>
            <person name="Tu H."/>
            <person name="Vos H."/>
            <person name="Wang M."/>
            <person name="Wolf Y.I."/>
            <person name="Yamagata H."/>
            <person name="Yamada T."/>
            <person name="Ye Y."/>
            <person name="Shaw J.R."/>
            <person name="Andrews J."/>
            <person name="Crease T.J."/>
            <person name="Tang H."/>
            <person name="Lucas S.M."/>
            <person name="Robertson H.M."/>
            <person name="Bork P."/>
            <person name="Koonin E.V."/>
            <person name="Zdobnov E.M."/>
            <person name="Grigoriev I.V."/>
            <person name="Lynch M."/>
            <person name="Boore J.L."/>
        </authorList>
    </citation>
    <scope>NUCLEOTIDE SEQUENCE [LARGE SCALE GENOMIC DNA]</scope>
</reference>
<dbReference type="OrthoDB" id="8060926at2759"/>
<dbReference type="Proteomes" id="UP000000305">
    <property type="component" value="Unassembled WGS sequence"/>
</dbReference>
<name>E9H3A6_DAPPU</name>
<dbReference type="EMBL" id="GL732588">
    <property type="protein sequence ID" value="EFX73729.1"/>
    <property type="molecule type" value="Genomic_DNA"/>
</dbReference>
<sequence>MEMGDGSLAEPNFPEQLKCILHLGEDTIEPVKKFSKKMLDNCRQKALVYKFRKTCNYESIVIPEVISDTVGYHTSCYRSFTAVKGTQVAAAIIKLRDVELLQTTQTNIDHADSNSARTVQVDDATANTSNRTLRRSCLHMCILQQKEETDKQQEGSFAEEGVKETKRINGKVKEIQMQRDMCGKLLMLSMKNKIDMKLVFKFPLSIVPLVFGQTDGTMNHAPKATLINAIAGKSATHPPRHIDAYVIDGFFFLHLFASVLPGIYQDIVQFLLVKLINFPAKEIHLVFDNIKSPSIKDTERDRRGNLES</sequence>
<organism evidence="1 2">
    <name type="scientific">Daphnia pulex</name>
    <name type="common">Water flea</name>
    <dbReference type="NCBI Taxonomy" id="6669"/>
    <lineage>
        <taxon>Eukaryota</taxon>
        <taxon>Metazoa</taxon>
        <taxon>Ecdysozoa</taxon>
        <taxon>Arthropoda</taxon>
        <taxon>Crustacea</taxon>
        <taxon>Branchiopoda</taxon>
        <taxon>Diplostraca</taxon>
        <taxon>Cladocera</taxon>
        <taxon>Anomopoda</taxon>
        <taxon>Daphniidae</taxon>
        <taxon>Daphnia</taxon>
    </lineage>
</organism>